<keyword evidence="2" id="KW-0812">Transmembrane</keyword>
<dbReference type="EMBL" id="BAABLN010000005">
    <property type="protein sequence ID" value="GAA4691280.1"/>
    <property type="molecule type" value="Genomic_DNA"/>
</dbReference>
<feature type="region of interest" description="Disordered" evidence="1">
    <location>
        <begin position="1"/>
        <end position="42"/>
    </location>
</feature>
<feature type="transmembrane region" description="Helical" evidence="2">
    <location>
        <begin position="122"/>
        <end position="139"/>
    </location>
</feature>
<gene>
    <name evidence="3" type="ORF">GCM10025781_05280</name>
</gene>
<feature type="transmembrane region" description="Helical" evidence="2">
    <location>
        <begin position="169"/>
        <end position="186"/>
    </location>
</feature>
<evidence type="ECO:0000256" key="2">
    <source>
        <dbReference type="SAM" id="Phobius"/>
    </source>
</evidence>
<reference evidence="4" key="1">
    <citation type="journal article" date="2019" name="Int. J. Syst. Evol. Microbiol.">
        <title>The Global Catalogue of Microorganisms (GCM) 10K type strain sequencing project: providing services to taxonomists for standard genome sequencing and annotation.</title>
        <authorList>
            <consortium name="The Broad Institute Genomics Platform"/>
            <consortium name="The Broad Institute Genome Sequencing Center for Infectious Disease"/>
            <person name="Wu L."/>
            <person name="Ma J."/>
        </authorList>
    </citation>
    <scope>NUCLEOTIDE SEQUENCE [LARGE SCALE GENOMIC DNA]</scope>
    <source>
        <strain evidence="4">JCM 18958</strain>
    </source>
</reference>
<evidence type="ECO:0000256" key="1">
    <source>
        <dbReference type="SAM" id="MobiDB-lite"/>
    </source>
</evidence>
<sequence length="276" mass="29928">MSTPSSRKTAITPVHNSPRDGAGPTDDGGDPQQQVREPEALDPTQQVWMARTTLLILNLLLLLGNLIHLFVDEPHEPSHPIFSRPAWNGDYDESHIEILGHVQLVAATIMLLFLWITRHAAVYGVWALVILAITVDDLLQIHERGGAVLVSALGLPAVAGLWPQDLGELLVWAAMAFVLGIVLVIGHLRAPRYAGGDFWLLAGLVAFLAMFGVGVDQLHVIVEPHVPPLAGTALALLETSGELVFMTLIVLAVHQMAIRPKMPLRSAPRHPGNLSR</sequence>
<protein>
    <submittedName>
        <fullName evidence="3">Uncharacterized protein</fullName>
    </submittedName>
</protein>
<evidence type="ECO:0000313" key="3">
    <source>
        <dbReference type="EMBL" id="GAA4691280.1"/>
    </source>
</evidence>
<feature type="transmembrane region" description="Helical" evidence="2">
    <location>
        <begin position="146"/>
        <end position="163"/>
    </location>
</feature>
<accession>A0ABP8WN52</accession>
<comment type="caution">
    <text evidence="3">The sequence shown here is derived from an EMBL/GenBank/DDBJ whole genome shotgun (WGS) entry which is preliminary data.</text>
</comment>
<keyword evidence="2" id="KW-1133">Transmembrane helix</keyword>
<dbReference type="Proteomes" id="UP001501446">
    <property type="component" value="Unassembled WGS sequence"/>
</dbReference>
<dbReference type="RefSeq" id="WP_345310482.1">
    <property type="nucleotide sequence ID" value="NZ_BAABLN010000005.1"/>
</dbReference>
<proteinExistence type="predicted"/>
<organism evidence="3 4">
    <name type="scientific">Kocuria gwangalliensis</name>
    <dbReference type="NCBI Taxonomy" id="501592"/>
    <lineage>
        <taxon>Bacteria</taxon>
        <taxon>Bacillati</taxon>
        <taxon>Actinomycetota</taxon>
        <taxon>Actinomycetes</taxon>
        <taxon>Micrococcales</taxon>
        <taxon>Micrococcaceae</taxon>
        <taxon>Kocuria</taxon>
    </lineage>
</organism>
<feature type="compositionally biased region" description="Low complexity" evidence="1">
    <location>
        <begin position="19"/>
        <end position="34"/>
    </location>
</feature>
<evidence type="ECO:0000313" key="4">
    <source>
        <dbReference type="Proteomes" id="UP001501446"/>
    </source>
</evidence>
<feature type="transmembrane region" description="Helical" evidence="2">
    <location>
        <begin position="48"/>
        <end position="71"/>
    </location>
</feature>
<keyword evidence="2" id="KW-0472">Membrane</keyword>
<name>A0ABP8WN52_9MICC</name>
<keyword evidence="4" id="KW-1185">Reference proteome</keyword>
<feature type="transmembrane region" description="Helical" evidence="2">
    <location>
        <begin position="198"/>
        <end position="221"/>
    </location>
</feature>
<feature type="transmembrane region" description="Helical" evidence="2">
    <location>
        <begin position="233"/>
        <end position="253"/>
    </location>
</feature>